<dbReference type="SUPFAM" id="SSF47473">
    <property type="entry name" value="EF-hand"/>
    <property type="match status" value="1"/>
</dbReference>
<protein>
    <recommendedName>
        <fullName evidence="4">EF-hand domain-containing protein</fullName>
    </recommendedName>
</protein>
<keyword evidence="6" id="KW-1185">Reference proteome</keyword>
<dbReference type="Ensembl" id="ENSPSMT00000025039.1">
    <property type="protein sequence ID" value="ENSPSMP00000021597.1"/>
    <property type="gene ID" value="ENSPSMG00000015254.1"/>
</dbReference>
<evidence type="ECO:0000256" key="2">
    <source>
        <dbReference type="ARBA" id="ARBA00022837"/>
    </source>
</evidence>
<evidence type="ECO:0000259" key="4">
    <source>
        <dbReference type="PROSITE" id="PS50222"/>
    </source>
</evidence>
<dbReference type="Proteomes" id="UP000694414">
    <property type="component" value="Unplaced"/>
</dbReference>
<reference evidence="5" key="2">
    <citation type="submission" date="2025-09" db="UniProtKB">
        <authorList>
            <consortium name="Ensembl"/>
        </authorList>
    </citation>
    <scope>IDENTIFICATION</scope>
</reference>
<evidence type="ECO:0000256" key="3">
    <source>
        <dbReference type="SAM" id="MobiDB-lite"/>
    </source>
</evidence>
<reference evidence="5" key="1">
    <citation type="submission" date="2025-08" db="UniProtKB">
        <authorList>
            <consortium name="Ensembl"/>
        </authorList>
    </citation>
    <scope>IDENTIFICATION</scope>
</reference>
<keyword evidence="1" id="KW-0479">Metal-binding</keyword>
<feature type="domain" description="EF-hand" evidence="4">
    <location>
        <begin position="144"/>
        <end position="179"/>
    </location>
</feature>
<feature type="compositionally biased region" description="Basic and acidic residues" evidence="3">
    <location>
        <begin position="68"/>
        <end position="77"/>
    </location>
</feature>
<feature type="region of interest" description="Disordered" evidence="3">
    <location>
        <begin position="67"/>
        <end position="98"/>
    </location>
</feature>
<dbReference type="PANTHER" id="PTHR47500:SF4">
    <property type="entry name" value="EF-HAND CALCIUM BINDING DOMAIN 15"/>
    <property type="match status" value="1"/>
</dbReference>
<dbReference type="InterPro" id="IPR011992">
    <property type="entry name" value="EF-hand-dom_pair"/>
</dbReference>
<dbReference type="CDD" id="cd00051">
    <property type="entry name" value="EFh"/>
    <property type="match status" value="1"/>
</dbReference>
<evidence type="ECO:0000313" key="6">
    <source>
        <dbReference type="Proteomes" id="UP000694414"/>
    </source>
</evidence>
<keyword evidence="2" id="KW-0106">Calcium</keyword>
<feature type="compositionally biased region" description="Basic and acidic residues" evidence="3">
    <location>
        <begin position="294"/>
        <end position="303"/>
    </location>
</feature>
<dbReference type="InterPro" id="IPR002048">
    <property type="entry name" value="EF_hand_dom"/>
</dbReference>
<dbReference type="Gene3D" id="1.10.238.10">
    <property type="entry name" value="EF-hand"/>
    <property type="match status" value="1"/>
</dbReference>
<feature type="compositionally biased region" description="Pro residues" evidence="3">
    <location>
        <begin position="317"/>
        <end position="326"/>
    </location>
</feature>
<dbReference type="AlphaFoldDB" id="A0A8C8ZYH7"/>
<dbReference type="GO" id="GO:0005509">
    <property type="term" value="F:calcium ion binding"/>
    <property type="evidence" value="ECO:0007669"/>
    <property type="project" value="InterPro"/>
</dbReference>
<name>A0A8C8ZYH7_PROSS</name>
<feature type="compositionally biased region" description="Polar residues" evidence="3">
    <location>
        <begin position="83"/>
        <end position="98"/>
    </location>
</feature>
<sequence length="383" mass="42519">LSGSRRQKTKRSLSTQRTYRPPQKPRRLLTGDLEEEQVGRRQKGRLWLHTTQLTPMEPAAAMAWKAEQTTRRAREFKGPVATPSAQSGPDAGSQSSLTDENLMPLTSRQLAAFQDIFKLFSSSPTGAVDMHSMKVALRSAGIQLSPREMSEALQQADLDGDGIVSFKDFLGVLTDNHRLAQCMGQVRNSCVSDPQGLQTLFFEMLFKLLRQGFVPSKSVQELKSYYSKKQQALRLDPGWRGRSRGHGCPTHAHVGLTFFCQAARVGGLSSSELARSLHRLYKAGAPYAQIPNLEARRPPEHRTWSRASGPSVRLPKPYRPGRPKLPPNSGRLSQGDTWRLTRRPPAGSVRPWKLAPSPATLVQKQPFSPSPTCLQRPAVKSVN</sequence>
<organism evidence="5 6">
    <name type="scientific">Prolemur simus</name>
    <name type="common">Greater bamboo lemur</name>
    <name type="synonym">Hapalemur simus</name>
    <dbReference type="NCBI Taxonomy" id="1328070"/>
    <lineage>
        <taxon>Eukaryota</taxon>
        <taxon>Metazoa</taxon>
        <taxon>Chordata</taxon>
        <taxon>Craniata</taxon>
        <taxon>Vertebrata</taxon>
        <taxon>Euteleostomi</taxon>
        <taxon>Mammalia</taxon>
        <taxon>Eutheria</taxon>
        <taxon>Euarchontoglires</taxon>
        <taxon>Primates</taxon>
        <taxon>Strepsirrhini</taxon>
        <taxon>Lemuriformes</taxon>
        <taxon>Lemuridae</taxon>
        <taxon>Prolemur</taxon>
    </lineage>
</organism>
<dbReference type="GeneTree" id="ENSGT00940000163904"/>
<evidence type="ECO:0000313" key="5">
    <source>
        <dbReference type="Ensembl" id="ENSPSMP00000021597.1"/>
    </source>
</evidence>
<accession>A0A8C8ZYH7</accession>
<feature type="compositionally biased region" description="Polar residues" evidence="3">
    <location>
        <begin position="360"/>
        <end position="373"/>
    </location>
</feature>
<dbReference type="InterPro" id="IPR018247">
    <property type="entry name" value="EF_Hand_1_Ca_BS"/>
</dbReference>
<dbReference type="PROSITE" id="PS00018">
    <property type="entry name" value="EF_HAND_1"/>
    <property type="match status" value="1"/>
</dbReference>
<dbReference type="Pfam" id="PF13833">
    <property type="entry name" value="EF-hand_8"/>
    <property type="match status" value="1"/>
</dbReference>
<feature type="region of interest" description="Disordered" evidence="3">
    <location>
        <begin position="292"/>
        <end position="383"/>
    </location>
</feature>
<dbReference type="InterPro" id="IPR043520">
    <property type="entry name" value="SPT21"/>
</dbReference>
<feature type="region of interest" description="Disordered" evidence="3">
    <location>
        <begin position="1"/>
        <end position="43"/>
    </location>
</feature>
<evidence type="ECO:0000256" key="1">
    <source>
        <dbReference type="ARBA" id="ARBA00022723"/>
    </source>
</evidence>
<dbReference type="PANTHER" id="PTHR47500">
    <property type="entry name" value="EF-HAND CALCIUM-BINDING DOMAIN-CONTAINING PROTEIN"/>
    <property type="match status" value="1"/>
</dbReference>
<dbReference type="PROSITE" id="PS50222">
    <property type="entry name" value="EF_HAND_2"/>
    <property type="match status" value="1"/>
</dbReference>
<feature type="compositionally biased region" description="Basic residues" evidence="3">
    <location>
        <begin position="1"/>
        <end position="11"/>
    </location>
</feature>
<proteinExistence type="predicted"/>